<dbReference type="OrthoDB" id="6169664at2"/>
<evidence type="ECO:0000313" key="1">
    <source>
        <dbReference type="EMBL" id="RBO81883.1"/>
    </source>
</evidence>
<dbReference type="Proteomes" id="UP000252086">
    <property type="component" value="Unassembled WGS sequence"/>
</dbReference>
<organism evidence="1 2">
    <name type="scientific">Marinomonas aquiplantarum</name>
    <dbReference type="NCBI Taxonomy" id="491951"/>
    <lineage>
        <taxon>Bacteria</taxon>
        <taxon>Pseudomonadati</taxon>
        <taxon>Pseudomonadota</taxon>
        <taxon>Gammaproteobacteria</taxon>
        <taxon>Oceanospirillales</taxon>
        <taxon>Oceanospirillaceae</taxon>
        <taxon>Marinomonas</taxon>
    </lineage>
</organism>
<keyword evidence="2" id="KW-1185">Reference proteome</keyword>
<comment type="caution">
    <text evidence="1">The sequence shown here is derived from an EMBL/GenBank/DDBJ whole genome shotgun (WGS) entry which is preliminary data.</text>
</comment>
<proteinExistence type="predicted"/>
<gene>
    <name evidence="1" type="ORF">DFP76_10726</name>
</gene>
<name>A0A366CVN4_9GAMM</name>
<dbReference type="AlphaFoldDB" id="A0A366CVN4"/>
<accession>A0A366CVN4</accession>
<protein>
    <submittedName>
        <fullName evidence="1">Uncharacterized protein</fullName>
    </submittedName>
</protein>
<evidence type="ECO:0000313" key="2">
    <source>
        <dbReference type="Proteomes" id="UP000252086"/>
    </source>
</evidence>
<dbReference type="EMBL" id="QNRF01000007">
    <property type="protein sequence ID" value="RBO81883.1"/>
    <property type="molecule type" value="Genomic_DNA"/>
</dbReference>
<reference evidence="1 2" key="1">
    <citation type="submission" date="2018-06" db="EMBL/GenBank/DDBJ databases">
        <title>Genomic Encyclopedia of Type Strains, Phase III (KMG-III): the genomes of soil and plant-associated and newly described type strains.</title>
        <authorList>
            <person name="Whitman W."/>
        </authorList>
    </citation>
    <scope>NUCLEOTIDE SEQUENCE [LARGE SCALE GENOMIC DNA]</scope>
    <source>
        <strain evidence="1 2">CECT 7732</strain>
    </source>
</reference>
<sequence length="77" mass="8907">MMIVDLIDEVDFIEQLKALEVPVNDGLPMAEVEQVLSQWLVEFPEQRPNVLVLFKTMREENITVLPEVLKVIDSIEQ</sequence>
<dbReference type="RefSeq" id="WP_113875084.1">
    <property type="nucleotide sequence ID" value="NZ_QNRF01000007.1"/>
</dbReference>